<comment type="caution">
    <text evidence="5">The sequence shown here is derived from an EMBL/GenBank/DDBJ whole genome shotgun (WGS) entry which is preliminary data.</text>
</comment>
<dbReference type="PROSITE" id="PS51683">
    <property type="entry name" value="SAM_OMT_II"/>
    <property type="match status" value="1"/>
</dbReference>
<dbReference type="Gene3D" id="1.10.10.10">
    <property type="entry name" value="Winged helix-like DNA-binding domain superfamily/Winged helix DNA-binding domain"/>
    <property type="match status" value="1"/>
</dbReference>
<dbReference type="SUPFAM" id="SSF46785">
    <property type="entry name" value="Winged helix' DNA-binding domain"/>
    <property type="match status" value="1"/>
</dbReference>
<proteinExistence type="predicted"/>
<gene>
    <name evidence="5" type="primary">phzM</name>
    <name evidence="5" type="ORF">GCM10020367_09030</name>
</gene>
<dbReference type="Pfam" id="PF00891">
    <property type="entry name" value="Methyltransf_2"/>
    <property type="match status" value="1"/>
</dbReference>
<dbReference type="RefSeq" id="WP_345034726.1">
    <property type="nucleotide sequence ID" value="NZ_BAAAYL010000001.1"/>
</dbReference>
<sequence>MAATDPSAPFSPLGALRELQPFQWSAGLVARGMAELRIADVLGAGPRTTDQVAEAIGAHRPSLERFLRVCELHRLIAPAGGAADSAADGVGNRTADAAAGATAGGGRRWELTPAGELLRSDVPSLRGFAIAVNAPGMTRPWELVADVVRTGRPATRTVWGVDHWEYYADRPDEARSYAETCASLSVEAAEALVASCALAGEREIVDVGGSPGTVLARLLQQEPGARGVLLDLPWAVGFARKTFEQHGLTDRVELVTGDFRHEVPAGGSLYLLKNVLCDLDDAAAAQLLANCAKAAGPGSRLLLLDWEYTDHSSHVHANDVEFMVLTGGRARTEEEYRRLLAEAGFESPRRLPLVGHERAPIALIESVRA</sequence>
<name>A0ABP6S5T6_9ACTN</name>
<evidence type="ECO:0000256" key="3">
    <source>
        <dbReference type="ARBA" id="ARBA00022691"/>
    </source>
</evidence>
<evidence type="ECO:0000313" key="5">
    <source>
        <dbReference type="EMBL" id="GAA3368882.1"/>
    </source>
</evidence>
<keyword evidence="6" id="KW-1185">Reference proteome</keyword>
<reference evidence="6" key="1">
    <citation type="journal article" date="2019" name="Int. J. Syst. Evol. Microbiol.">
        <title>The Global Catalogue of Microorganisms (GCM) 10K type strain sequencing project: providing services to taxonomists for standard genome sequencing and annotation.</title>
        <authorList>
            <consortium name="The Broad Institute Genomics Platform"/>
            <consortium name="The Broad Institute Genome Sequencing Center for Infectious Disease"/>
            <person name="Wu L."/>
            <person name="Ma J."/>
        </authorList>
    </citation>
    <scope>NUCLEOTIDE SEQUENCE [LARGE SCALE GENOMIC DNA]</scope>
    <source>
        <strain evidence="6">JCM 9651</strain>
    </source>
</reference>
<dbReference type="InterPro" id="IPR029063">
    <property type="entry name" value="SAM-dependent_MTases_sf"/>
</dbReference>
<dbReference type="EMBL" id="BAAAYL010000001">
    <property type="protein sequence ID" value="GAA3368882.1"/>
    <property type="molecule type" value="Genomic_DNA"/>
</dbReference>
<evidence type="ECO:0000256" key="2">
    <source>
        <dbReference type="ARBA" id="ARBA00022679"/>
    </source>
</evidence>
<dbReference type="Gene3D" id="3.40.50.150">
    <property type="entry name" value="Vaccinia Virus protein VP39"/>
    <property type="match status" value="1"/>
</dbReference>
<dbReference type="SUPFAM" id="SSF53335">
    <property type="entry name" value="S-adenosyl-L-methionine-dependent methyltransferases"/>
    <property type="match status" value="1"/>
</dbReference>
<organism evidence="5 6">
    <name type="scientific">Streptomyces sannanensis</name>
    <dbReference type="NCBI Taxonomy" id="285536"/>
    <lineage>
        <taxon>Bacteria</taxon>
        <taxon>Bacillati</taxon>
        <taxon>Actinomycetota</taxon>
        <taxon>Actinomycetes</taxon>
        <taxon>Kitasatosporales</taxon>
        <taxon>Streptomycetaceae</taxon>
        <taxon>Streptomyces</taxon>
    </lineage>
</organism>
<keyword evidence="1" id="KW-0489">Methyltransferase</keyword>
<dbReference type="InterPro" id="IPR036390">
    <property type="entry name" value="WH_DNA-bd_sf"/>
</dbReference>
<dbReference type="PANTHER" id="PTHR43712:SF2">
    <property type="entry name" value="O-METHYLTRANSFERASE CICE"/>
    <property type="match status" value="1"/>
</dbReference>
<dbReference type="InterPro" id="IPR036388">
    <property type="entry name" value="WH-like_DNA-bd_sf"/>
</dbReference>
<evidence type="ECO:0000259" key="4">
    <source>
        <dbReference type="Pfam" id="PF00891"/>
    </source>
</evidence>
<dbReference type="Gene3D" id="1.10.287.1350">
    <property type="match status" value="1"/>
</dbReference>
<keyword evidence="3" id="KW-0949">S-adenosyl-L-methionine</keyword>
<dbReference type="PANTHER" id="PTHR43712">
    <property type="entry name" value="PUTATIVE (AFU_ORTHOLOGUE AFUA_4G14580)-RELATED"/>
    <property type="match status" value="1"/>
</dbReference>
<dbReference type="CDD" id="cd02440">
    <property type="entry name" value="AdoMet_MTases"/>
    <property type="match status" value="1"/>
</dbReference>
<keyword evidence="2" id="KW-0808">Transferase</keyword>
<accession>A0ABP6S5T6</accession>
<feature type="domain" description="O-methyltransferase C-terminal" evidence="4">
    <location>
        <begin position="141"/>
        <end position="346"/>
    </location>
</feature>
<evidence type="ECO:0000313" key="6">
    <source>
        <dbReference type="Proteomes" id="UP001499990"/>
    </source>
</evidence>
<protein>
    <submittedName>
        <fullName evidence="5">Phenazine-1-carboxylate N-methyltransferase PhzM</fullName>
    </submittedName>
</protein>
<dbReference type="Proteomes" id="UP001499990">
    <property type="component" value="Unassembled WGS sequence"/>
</dbReference>
<evidence type="ECO:0000256" key="1">
    <source>
        <dbReference type="ARBA" id="ARBA00022603"/>
    </source>
</evidence>
<dbReference type="InterPro" id="IPR001077">
    <property type="entry name" value="COMT_C"/>
</dbReference>
<dbReference type="InterPro" id="IPR016461">
    <property type="entry name" value="COMT-like"/>
</dbReference>